<dbReference type="GO" id="GO:0009236">
    <property type="term" value="P:cobalamin biosynthetic process"/>
    <property type="evidence" value="ECO:0007669"/>
    <property type="project" value="UniProtKB-UniPathway"/>
</dbReference>
<gene>
    <name evidence="4" type="ORF">HYPDE_37108</name>
</gene>
<dbReference type="RefSeq" id="WP_015599109.1">
    <property type="nucleotide sequence ID" value="NC_021172.1"/>
</dbReference>
<dbReference type="UniPathway" id="UPA00148"/>
<dbReference type="KEGG" id="hdt:HYPDE_37108"/>
<dbReference type="AlphaFoldDB" id="N0B7V4"/>
<dbReference type="InterPro" id="IPR003723">
    <property type="entry name" value="Precorrin-6x_reduct"/>
</dbReference>
<dbReference type="GO" id="GO:0016994">
    <property type="term" value="F:precorrin-6A reductase activity"/>
    <property type="evidence" value="ECO:0007669"/>
    <property type="project" value="InterPro"/>
</dbReference>
<sequence>MDATTQRPLNLLLLGGTSEAARLAKELACMPGIATVLSLAGRTSKAAPSPVPVRIGGFGGIDGLENYLRQENVDVVVDATHPFAAQISNNAATACTMANVPLLAIERPPWEQTIRDNWSEHATIEGAVTALPEEPSTIFSALGRSSIPLLCAKPQHRYVIRVVDPMTPPPELSDAVIISARGPFRAEDDIALFREYRIVCVLAKNSGGDATYAKIEAAQQLQLPVYMVKRPTIVKRPAVTTIQDALAWITHHHSSRAKRGV</sequence>
<evidence type="ECO:0000256" key="1">
    <source>
        <dbReference type="ARBA" id="ARBA00004953"/>
    </source>
</evidence>
<organism evidence="4 5">
    <name type="scientific">Hyphomicrobium denitrificans 1NES1</name>
    <dbReference type="NCBI Taxonomy" id="670307"/>
    <lineage>
        <taxon>Bacteria</taxon>
        <taxon>Pseudomonadati</taxon>
        <taxon>Pseudomonadota</taxon>
        <taxon>Alphaproteobacteria</taxon>
        <taxon>Hyphomicrobiales</taxon>
        <taxon>Hyphomicrobiaceae</taxon>
        <taxon>Hyphomicrobium</taxon>
    </lineage>
</organism>
<comment type="pathway">
    <text evidence="1">Cofactor biosynthesis; adenosylcobalamin biosynthesis.</text>
</comment>
<accession>N0B7V4</accession>
<reference evidence="4 5" key="1">
    <citation type="journal article" date="2013" name="Genome Announc.">
        <title>Genome sequences for three denitrifying bacterial strains isolated from a uranium- and nitrate-contaminated subsurface environment.</title>
        <authorList>
            <person name="Venkatramanan R."/>
            <person name="Prakash O."/>
            <person name="Woyke T."/>
            <person name="Chain P."/>
            <person name="Goodwin L.A."/>
            <person name="Watson D."/>
            <person name="Brooks S."/>
            <person name="Kostka J.E."/>
            <person name="Green S.J."/>
        </authorList>
    </citation>
    <scope>NUCLEOTIDE SEQUENCE [LARGE SCALE GENOMIC DNA]</scope>
    <source>
        <strain evidence="4 5">1NES1</strain>
    </source>
</reference>
<proteinExistence type="predicted"/>
<dbReference type="EC" id="1.3.1.-" evidence="4"/>
<evidence type="ECO:0000256" key="2">
    <source>
        <dbReference type="ARBA" id="ARBA00022573"/>
    </source>
</evidence>
<dbReference type="NCBIfam" id="NF005968">
    <property type="entry name" value="PRK08057.1-2"/>
    <property type="match status" value="1"/>
</dbReference>
<dbReference type="EMBL" id="CP005587">
    <property type="protein sequence ID" value="AGK59093.1"/>
    <property type="molecule type" value="Genomic_DNA"/>
</dbReference>
<protein>
    <submittedName>
        <fullName evidence="4">Cobalt-precorrin-6x reductase</fullName>
        <ecNumber evidence="4">1.3.1.-</ecNumber>
    </submittedName>
</protein>
<dbReference type="eggNOG" id="COG2099">
    <property type="taxonomic scope" value="Bacteria"/>
</dbReference>
<dbReference type="Pfam" id="PF02571">
    <property type="entry name" value="CbiJ"/>
    <property type="match status" value="1"/>
</dbReference>
<keyword evidence="2" id="KW-0169">Cobalamin biosynthesis</keyword>
<dbReference type="PANTHER" id="PTHR36925">
    <property type="entry name" value="COBALT-PRECORRIN-6A REDUCTASE"/>
    <property type="match status" value="1"/>
</dbReference>
<dbReference type="Proteomes" id="UP000005952">
    <property type="component" value="Chromosome"/>
</dbReference>
<dbReference type="OrthoDB" id="5183775at2"/>
<evidence type="ECO:0000256" key="3">
    <source>
        <dbReference type="ARBA" id="ARBA00023002"/>
    </source>
</evidence>
<dbReference type="PANTHER" id="PTHR36925:SF1">
    <property type="entry name" value="COBALT-PRECORRIN-6A REDUCTASE"/>
    <property type="match status" value="1"/>
</dbReference>
<dbReference type="HOGENOM" id="CLU_068627_1_0_5"/>
<keyword evidence="3 4" id="KW-0560">Oxidoreductase</keyword>
<name>N0B7V4_9HYPH</name>
<evidence type="ECO:0000313" key="4">
    <source>
        <dbReference type="EMBL" id="AGK59093.1"/>
    </source>
</evidence>
<dbReference type="NCBIfam" id="TIGR00715">
    <property type="entry name" value="precor6x_red"/>
    <property type="match status" value="1"/>
</dbReference>
<keyword evidence="5" id="KW-1185">Reference proteome</keyword>
<dbReference type="PROSITE" id="PS51014">
    <property type="entry name" value="COBK_CBIJ"/>
    <property type="match status" value="1"/>
</dbReference>
<evidence type="ECO:0000313" key="5">
    <source>
        <dbReference type="Proteomes" id="UP000005952"/>
    </source>
</evidence>
<dbReference type="STRING" id="670307.HYPDE_37108"/>